<dbReference type="RefSeq" id="XP_036626737.1">
    <property type="nucleotide sequence ID" value="XM_036780882.1"/>
</dbReference>
<dbReference type="OrthoDB" id="2929525at2759"/>
<keyword evidence="1" id="KW-1133">Transmembrane helix</keyword>
<evidence type="ECO:0000313" key="3">
    <source>
        <dbReference type="EMBL" id="KAF7420879.1"/>
    </source>
</evidence>
<feature type="transmembrane region" description="Helical" evidence="1">
    <location>
        <begin position="213"/>
        <end position="236"/>
    </location>
</feature>
<dbReference type="GeneID" id="59381215"/>
<feature type="transmembrane region" description="Helical" evidence="1">
    <location>
        <begin position="20"/>
        <end position="43"/>
    </location>
</feature>
<evidence type="ECO:0000259" key="2">
    <source>
        <dbReference type="Pfam" id="PF20152"/>
    </source>
</evidence>
<dbReference type="Proteomes" id="UP000623687">
    <property type="component" value="Unassembled WGS sequence"/>
</dbReference>
<dbReference type="PANTHER" id="PTHR40465">
    <property type="entry name" value="CHROMOSOME 1, WHOLE GENOME SHOTGUN SEQUENCE"/>
    <property type="match status" value="1"/>
</dbReference>
<reference evidence="3" key="1">
    <citation type="submission" date="2019-07" db="EMBL/GenBank/DDBJ databases">
        <authorList>
            <person name="Palmer J.M."/>
        </authorList>
    </citation>
    <scope>NUCLEOTIDE SEQUENCE</scope>
    <source>
        <strain evidence="3">PC9</strain>
    </source>
</reference>
<keyword evidence="4" id="KW-1185">Reference proteome</keyword>
<evidence type="ECO:0000256" key="1">
    <source>
        <dbReference type="SAM" id="Phobius"/>
    </source>
</evidence>
<gene>
    <name evidence="3" type="ORF">PC9H_011397</name>
</gene>
<organism evidence="3 4">
    <name type="scientific">Pleurotus ostreatus</name>
    <name type="common">Oyster mushroom</name>
    <name type="synonym">White-rot fungus</name>
    <dbReference type="NCBI Taxonomy" id="5322"/>
    <lineage>
        <taxon>Eukaryota</taxon>
        <taxon>Fungi</taxon>
        <taxon>Dikarya</taxon>
        <taxon>Basidiomycota</taxon>
        <taxon>Agaricomycotina</taxon>
        <taxon>Agaricomycetes</taxon>
        <taxon>Agaricomycetidae</taxon>
        <taxon>Agaricales</taxon>
        <taxon>Pleurotineae</taxon>
        <taxon>Pleurotaceae</taxon>
        <taxon>Pleurotus</taxon>
    </lineage>
</organism>
<dbReference type="AlphaFoldDB" id="A0A8H6ZIN8"/>
<feature type="transmembrane region" description="Helical" evidence="1">
    <location>
        <begin position="94"/>
        <end position="116"/>
    </location>
</feature>
<feature type="transmembrane region" description="Helical" evidence="1">
    <location>
        <begin position="242"/>
        <end position="260"/>
    </location>
</feature>
<protein>
    <recommendedName>
        <fullName evidence="2">DUF6534 domain-containing protein</fullName>
    </recommendedName>
</protein>
<dbReference type="InterPro" id="IPR045339">
    <property type="entry name" value="DUF6534"/>
</dbReference>
<comment type="caution">
    <text evidence="3">The sequence shown here is derived from an EMBL/GenBank/DDBJ whole genome shotgun (WGS) entry which is preliminary data.</text>
</comment>
<keyword evidence="1" id="KW-0812">Transmembrane</keyword>
<accession>A0A8H6ZIN8</accession>
<dbReference type="VEuPathDB" id="FungiDB:PC9H_011397"/>
<feature type="transmembrane region" description="Helical" evidence="1">
    <location>
        <begin position="165"/>
        <end position="190"/>
    </location>
</feature>
<name>A0A8H6ZIN8_PLEOS</name>
<keyword evidence="1" id="KW-0472">Membrane</keyword>
<dbReference type="PROSITE" id="PS51257">
    <property type="entry name" value="PROKAR_LIPOPROTEIN"/>
    <property type="match status" value="1"/>
</dbReference>
<feature type="domain" description="DUF6534" evidence="2">
    <location>
        <begin position="175"/>
        <end position="267"/>
    </location>
</feature>
<evidence type="ECO:0000313" key="4">
    <source>
        <dbReference type="Proteomes" id="UP000623687"/>
    </source>
</evidence>
<dbReference type="Pfam" id="PF20152">
    <property type="entry name" value="DUF6534"/>
    <property type="match status" value="1"/>
</dbReference>
<feature type="transmembrane region" description="Helical" evidence="1">
    <location>
        <begin position="128"/>
        <end position="145"/>
    </location>
</feature>
<proteinExistence type="predicted"/>
<dbReference type="PANTHER" id="PTHR40465:SF1">
    <property type="entry name" value="DUF6534 DOMAIN-CONTAINING PROTEIN"/>
    <property type="match status" value="1"/>
</dbReference>
<dbReference type="EMBL" id="JACETU010000009">
    <property type="protein sequence ID" value="KAF7420879.1"/>
    <property type="molecule type" value="Genomic_DNA"/>
</dbReference>
<sequence length="302" mass="33718">MSLKPQVLEHLNVVSANAGALHASSSVSGILLGCLVVQSYVYYKKHYDDPLGVKILVVTLVTSEIAQQLCMIDADYTLAISNWGNPTIFFRLPASLWATIVISVLNSPLVESFYFWRIYKISQRMWPSVIGTFLSWLRCAGWLVFASTAAQQGSLTPGFIDDKSWLIITLVAFGLVTNGFLAAVMVYYLIRNRHTPFRRMGVPPRTKLLIDRLIMWTVQTSIITGLAYAATLILFITLRNTLIWFGILACTTKVCANCLLSSLNDRAKIRVHTKSEALSSSDVPMQPQSRRLALPLAKKTNW</sequence>